<evidence type="ECO:0000313" key="1">
    <source>
        <dbReference type="EMBL" id="NKJ70272.1"/>
    </source>
</evidence>
<comment type="caution">
    <text evidence="1">The sequence shown here is derived from an EMBL/GenBank/DDBJ whole genome shotgun (WGS) entry which is preliminary data.</text>
</comment>
<proteinExistence type="predicted"/>
<accession>A0ABX1I265</accession>
<keyword evidence="2" id="KW-1185">Reference proteome</keyword>
<gene>
    <name evidence="1" type="ORF">EX191_21340</name>
</gene>
<protein>
    <submittedName>
        <fullName evidence="1">DUF3265 domain-containing protein</fullName>
    </submittedName>
</protein>
<dbReference type="Proteomes" id="UP000778757">
    <property type="component" value="Unassembled WGS sequence"/>
</dbReference>
<evidence type="ECO:0000313" key="2">
    <source>
        <dbReference type="Proteomes" id="UP000778757"/>
    </source>
</evidence>
<sequence length="47" mass="5216">MIDFTVCREQSPNKQFKRDSARGAFLVCSSFCVEVPCGNLVIACFTP</sequence>
<reference evidence="1 2" key="1">
    <citation type="journal article" date="2019" name="Curr. Microbiol.">
        <title>Vibrio chemaguriensis sp. nov., from Sundarbans, Bay of Bengal.</title>
        <authorList>
            <person name="Ghosh A."/>
            <person name="Bhadury P."/>
        </authorList>
    </citation>
    <scope>NUCLEOTIDE SEQUENCE [LARGE SCALE GENOMIC DNA]</scope>
    <source>
        <strain evidence="1 2">Iso1</strain>
    </source>
</reference>
<name>A0ABX1I265_9VIBR</name>
<organism evidence="1 2">
    <name type="scientific">Vibrio chemaguriensis</name>
    <dbReference type="NCBI Taxonomy" id="2527672"/>
    <lineage>
        <taxon>Bacteria</taxon>
        <taxon>Pseudomonadati</taxon>
        <taxon>Pseudomonadota</taxon>
        <taxon>Gammaproteobacteria</taxon>
        <taxon>Vibrionales</taxon>
        <taxon>Vibrionaceae</taxon>
        <taxon>Vibrio</taxon>
    </lineage>
</organism>
<dbReference type="EMBL" id="SHOE01000032">
    <property type="protein sequence ID" value="NKJ70272.1"/>
    <property type="molecule type" value="Genomic_DNA"/>
</dbReference>